<accession>A0A518IJ95</accession>
<gene>
    <name evidence="2" type="ORF">Enr17x_52290</name>
</gene>
<evidence type="ECO:0000313" key="2">
    <source>
        <dbReference type="EMBL" id="QDV53158.1"/>
    </source>
</evidence>
<sequence>MSGLKSLSMSVVRALGIMLLSLPQSHRGEAAEVIGQHWPAGQQLSMSQIDHSSFDRLLKKYVDTEGMVNYGAWKASQTDRRALQNYLKLLSRANPRAVAPKQARLAFWINAYNAVTLEGIMQVYPTTSIRNHTAKVFGFNIWDDLPLNVGGKKYSLNQIEHEILRKMNEPRIHFAIVCASIGCPKLRNEAYTTDKVDAQLTANAIDFFQHNKHFQIKPTQTTVYLSSILDWFATDFGSTQSEQLRYIAKFAPEASRSFLKSPNVTVKYLDYNWGLNRQQ</sequence>
<dbReference type="EMBL" id="CP037452">
    <property type="protein sequence ID" value="QDV53158.1"/>
    <property type="molecule type" value="Genomic_DNA"/>
</dbReference>
<dbReference type="Pfam" id="PF04784">
    <property type="entry name" value="DUF547"/>
    <property type="match status" value="1"/>
</dbReference>
<dbReference type="PANTHER" id="PTHR46361:SF3">
    <property type="entry name" value="ELECTRON CARRIER_ PROTEIN DISULFIDE OXIDOREDUCTASE"/>
    <property type="match status" value="1"/>
</dbReference>
<evidence type="ECO:0000259" key="1">
    <source>
        <dbReference type="Pfam" id="PF04784"/>
    </source>
</evidence>
<dbReference type="RefSeq" id="WP_145312485.1">
    <property type="nucleotide sequence ID" value="NZ_CP037452.1"/>
</dbReference>
<dbReference type="AlphaFoldDB" id="A0A518IJ95"/>
<organism evidence="2 3">
    <name type="scientific">Gimesia fumaroli</name>
    <dbReference type="NCBI Taxonomy" id="2527976"/>
    <lineage>
        <taxon>Bacteria</taxon>
        <taxon>Pseudomonadati</taxon>
        <taxon>Planctomycetota</taxon>
        <taxon>Planctomycetia</taxon>
        <taxon>Planctomycetales</taxon>
        <taxon>Planctomycetaceae</taxon>
        <taxon>Gimesia</taxon>
    </lineage>
</organism>
<dbReference type="InterPro" id="IPR006869">
    <property type="entry name" value="DUF547"/>
</dbReference>
<reference evidence="2 3" key="1">
    <citation type="submission" date="2019-03" db="EMBL/GenBank/DDBJ databases">
        <title>Deep-cultivation of Planctomycetes and their phenomic and genomic characterization uncovers novel biology.</title>
        <authorList>
            <person name="Wiegand S."/>
            <person name="Jogler M."/>
            <person name="Boedeker C."/>
            <person name="Pinto D."/>
            <person name="Vollmers J."/>
            <person name="Rivas-Marin E."/>
            <person name="Kohn T."/>
            <person name="Peeters S.H."/>
            <person name="Heuer A."/>
            <person name="Rast P."/>
            <person name="Oberbeckmann S."/>
            <person name="Bunk B."/>
            <person name="Jeske O."/>
            <person name="Meyerdierks A."/>
            <person name="Storesund J.E."/>
            <person name="Kallscheuer N."/>
            <person name="Luecker S."/>
            <person name="Lage O.M."/>
            <person name="Pohl T."/>
            <person name="Merkel B.J."/>
            <person name="Hornburger P."/>
            <person name="Mueller R.-W."/>
            <person name="Bruemmer F."/>
            <person name="Labrenz M."/>
            <person name="Spormann A.M."/>
            <person name="Op den Camp H."/>
            <person name="Overmann J."/>
            <person name="Amann R."/>
            <person name="Jetten M.S.M."/>
            <person name="Mascher T."/>
            <person name="Medema M.H."/>
            <person name="Devos D.P."/>
            <person name="Kaster A.-K."/>
            <person name="Ovreas L."/>
            <person name="Rohde M."/>
            <person name="Galperin M.Y."/>
            <person name="Jogler C."/>
        </authorList>
    </citation>
    <scope>NUCLEOTIDE SEQUENCE [LARGE SCALE GENOMIC DNA]</scope>
    <source>
        <strain evidence="2 3">Enr17</strain>
    </source>
</reference>
<dbReference type="PANTHER" id="PTHR46361">
    <property type="entry name" value="ELECTRON CARRIER/ PROTEIN DISULFIDE OXIDOREDUCTASE"/>
    <property type="match status" value="1"/>
</dbReference>
<dbReference type="Proteomes" id="UP000318313">
    <property type="component" value="Chromosome"/>
</dbReference>
<dbReference type="OrthoDB" id="526867at2"/>
<evidence type="ECO:0000313" key="3">
    <source>
        <dbReference type="Proteomes" id="UP000318313"/>
    </source>
</evidence>
<feature type="domain" description="DUF547" evidence="1">
    <location>
        <begin position="101"/>
        <end position="207"/>
    </location>
</feature>
<proteinExistence type="predicted"/>
<protein>
    <recommendedName>
        <fullName evidence="1">DUF547 domain-containing protein</fullName>
    </recommendedName>
</protein>
<dbReference type="KEGG" id="gfm:Enr17x_52290"/>
<name>A0A518IJ95_9PLAN</name>
<keyword evidence="3" id="KW-1185">Reference proteome</keyword>